<gene>
    <name evidence="3" type="ORF">SAMN02745157_4662</name>
</gene>
<evidence type="ECO:0000313" key="4">
    <source>
        <dbReference type="Proteomes" id="UP000184485"/>
    </source>
</evidence>
<proteinExistence type="inferred from homology"/>
<dbReference type="PANTHER" id="PTHR43569:SF2">
    <property type="entry name" value="AMIDOHYDROLASE-RELATED DOMAIN-CONTAINING PROTEIN"/>
    <property type="match status" value="1"/>
</dbReference>
<dbReference type="AlphaFoldDB" id="A0A1M5M1Z9"/>
<dbReference type="RefSeq" id="WP_073057940.1">
    <property type="nucleotide sequence ID" value="NZ_FQUP01000007.1"/>
</dbReference>
<protein>
    <submittedName>
        <fullName evidence="3">L-fuconolactonase</fullName>
    </submittedName>
</protein>
<dbReference type="InterPro" id="IPR006680">
    <property type="entry name" value="Amidohydro-rel"/>
</dbReference>
<dbReference type="InterPro" id="IPR052350">
    <property type="entry name" value="Metallo-dep_Lactonases"/>
</dbReference>
<feature type="domain" description="Amidohydrolase-related" evidence="2">
    <location>
        <begin position="7"/>
        <end position="283"/>
    </location>
</feature>
<evidence type="ECO:0000313" key="3">
    <source>
        <dbReference type="EMBL" id="SHG70939.1"/>
    </source>
</evidence>
<dbReference type="InterPro" id="IPR032466">
    <property type="entry name" value="Metal_Hydrolase"/>
</dbReference>
<dbReference type="EMBL" id="FQUP01000007">
    <property type="protein sequence ID" value="SHG70939.1"/>
    <property type="molecule type" value="Genomic_DNA"/>
</dbReference>
<sequence length="283" mass="32290">MPAIPFVDTHVHLWDPARLRYAWLDGDETLDRRHELPEFHAATEGLPLEAMVFLQCDADPSQYLDEATWIASLAKQEPRLKGMVTFAPVERGAAVRENLERLAEIDLLRGVRRLIQSEPDPEFCLRSDFIEGVRLLESFNLSFDICITHRQMKSAIAFARQVPNVPLILDHIGKPGIRDGLMSPWAEDMRELARLPNVMCKISGVVTEADHKAWTEDELKRYVAVAIEAFGFDRIMFGGDWPVSTLALTYRRWVEIADAALSGTSAEEQRKFWHDNAVAFYRL</sequence>
<evidence type="ECO:0000259" key="2">
    <source>
        <dbReference type="Pfam" id="PF04909"/>
    </source>
</evidence>
<comment type="similarity">
    <text evidence="1">Belongs to the metallo-dependent hydrolases superfamily.</text>
</comment>
<dbReference type="Proteomes" id="UP000184485">
    <property type="component" value="Unassembled WGS sequence"/>
</dbReference>
<reference evidence="3 4" key="1">
    <citation type="submission" date="2016-11" db="EMBL/GenBank/DDBJ databases">
        <authorList>
            <person name="Jaros S."/>
            <person name="Januszkiewicz K."/>
            <person name="Wedrychowicz H."/>
        </authorList>
    </citation>
    <scope>NUCLEOTIDE SEQUENCE [LARGE SCALE GENOMIC DNA]</scope>
    <source>
        <strain evidence="3 4">DSM 19436</strain>
    </source>
</reference>
<name>A0A1M5M1Z9_9HYPH</name>
<dbReference type="SUPFAM" id="SSF51556">
    <property type="entry name" value="Metallo-dependent hydrolases"/>
    <property type="match status" value="1"/>
</dbReference>
<dbReference type="STRING" id="1122133.SAMN02745157_4662"/>
<dbReference type="OrthoDB" id="9787654at2"/>
<accession>A0A1M5M1Z9</accession>
<evidence type="ECO:0000256" key="1">
    <source>
        <dbReference type="ARBA" id="ARBA00038310"/>
    </source>
</evidence>
<dbReference type="Pfam" id="PF04909">
    <property type="entry name" value="Amidohydro_2"/>
    <property type="match status" value="1"/>
</dbReference>
<dbReference type="PANTHER" id="PTHR43569">
    <property type="entry name" value="AMIDOHYDROLASE"/>
    <property type="match status" value="1"/>
</dbReference>
<keyword evidence="4" id="KW-1185">Reference proteome</keyword>
<organism evidence="3 4">
    <name type="scientific">Kaistia soli DSM 19436</name>
    <dbReference type="NCBI Taxonomy" id="1122133"/>
    <lineage>
        <taxon>Bacteria</taxon>
        <taxon>Pseudomonadati</taxon>
        <taxon>Pseudomonadota</taxon>
        <taxon>Alphaproteobacteria</taxon>
        <taxon>Hyphomicrobiales</taxon>
        <taxon>Kaistiaceae</taxon>
        <taxon>Kaistia</taxon>
    </lineage>
</organism>
<dbReference type="Gene3D" id="3.20.20.140">
    <property type="entry name" value="Metal-dependent hydrolases"/>
    <property type="match status" value="1"/>
</dbReference>
<dbReference type="GO" id="GO:0016787">
    <property type="term" value="F:hydrolase activity"/>
    <property type="evidence" value="ECO:0007669"/>
    <property type="project" value="InterPro"/>
</dbReference>